<evidence type="ECO:0000256" key="6">
    <source>
        <dbReference type="ARBA" id="ARBA00022840"/>
    </source>
</evidence>
<evidence type="ECO:0000313" key="10">
    <source>
        <dbReference type="Proteomes" id="UP000824201"/>
    </source>
</evidence>
<dbReference type="Proteomes" id="UP000824201">
    <property type="component" value="Unassembled WGS sequence"/>
</dbReference>
<dbReference type="EMBL" id="DVHN01000016">
    <property type="protein sequence ID" value="HIR87644.1"/>
    <property type="molecule type" value="Genomic_DNA"/>
</dbReference>
<sequence>MKQPLLDIQQVEIGYQAKTVVHDITLQVNSGEILGIVGESGSGKSTLIKSITGLLGRDGMITNGSISYKGMELVHQRKKQLRKLRGAEIGMIFQNTAASLCPVRSIEKQLYEMVFAHESISRAEIKKRALDLFDKMNLKDGERILKSYPFELSGGMNQRIGIMMAMILKPNLLLADEPTSSLDVTIQAQVVREMMKMRDLFGTAIIIVTHNIGLVKFMADRIAVMYQGRLVEYGTKEEIFSNPQDPYTKKLIHSVLCINRG</sequence>
<dbReference type="Gene3D" id="3.40.50.300">
    <property type="entry name" value="P-loop containing nucleotide triphosphate hydrolases"/>
    <property type="match status" value="1"/>
</dbReference>
<dbReference type="InterPro" id="IPR003439">
    <property type="entry name" value="ABC_transporter-like_ATP-bd"/>
</dbReference>
<name>A0A9D1JC77_9FIRM</name>
<dbReference type="PANTHER" id="PTHR43297">
    <property type="entry name" value="OLIGOPEPTIDE TRANSPORT ATP-BINDING PROTEIN APPD"/>
    <property type="match status" value="1"/>
</dbReference>
<protein>
    <submittedName>
        <fullName evidence="9">ABC transporter ATP-binding protein</fullName>
    </submittedName>
</protein>
<dbReference type="PROSITE" id="PS50893">
    <property type="entry name" value="ABC_TRANSPORTER_2"/>
    <property type="match status" value="1"/>
</dbReference>
<dbReference type="Pfam" id="PF08352">
    <property type="entry name" value="oligo_HPY"/>
    <property type="match status" value="1"/>
</dbReference>
<dbReference type="GO" id="GO:0015833">
    <property type="term" value="P:peptide transport"/>
    <property type="evidence" value="ECO:0007669"/>
    <property type="project" value="InterPro"/>
</dbReference>
<dbReference type="InterPro" id="IPR013563">
    <property type="entry name" value="Oligopep_ABC_C"/>
</dbReference>
<dbReference type="GO" id="GO:0016887">
    <property type="term" value="F:ATP hydrolysis activity"/>
    <property type="evidence" value="ECO:0007669"/>
    <property type="project" value="InterPro"/>
</dbReference>
<comment type="similarity">
    <text evidence="2">Belongs to the ABC transporter superfamily.</text>
</comment>
<dbReference type="GO" id="GO:0005524">
    <property type="term" value="F:ATP binding"/>
    <property type="evidence" value="ECO:0007669"/>
    <property type="project" value="UniProtKB-KW"/>
</dbReference>
<reference evidence="9" key="1">
    <citation type="submission" date="2020-10" db="EMBL/GenBank/DDBJ databases">
        <authorList>
            <person name="Gilroy R."/>
        </authorList>
    </citation>
    <scope>NUCLEOTIDE SEQUENCE</scope>
    <source>
        <strain evidence="9">ChiW13-3771</strain>
    </source>
</reference>
<evidence type="ECO:0000256" key="2">
    <source>
        <dbReference type="ARBA" id="ARBA00005417"/>
    </source>
</evidence>
<keyword evidence="5" id="KW-0547">Nucleotide-binding</keyword>
<reference evidence="9" key="2">
    <citation type="journal article" date="2021" name="PeerJ">
        <title>Extensive microbial diversity within the chicken gut microbiome revealed by metagenomics and culture.</title>
        <authorList>
            <person name="Gilroy R."/>
            <person name="Ravi A."/>
            <person name="Getino M."/>
            <person name="Pursley I."/>
            <person name="Horton D.L."/>
            <person name="Alikhan N.F."/>
            <person name="Baker D."/>
            <person name="Gharbi K."/>
            <person name="Hall N."/>
            <person name="Watson M."/>
            <person name="Adriaenssens E.M."/>
            <person name="Foster-Nyarko E."/>
            <person name="Jarju S."/>
            <person name="Secka A."/>
            <person name="Antonio M."/>
            <person name="Oren A."/>
            <person name="Chaudhuri R.R."/>
            <person name="La Ragione R."/>
            <person name="Hildebrand F."/>
            <person name="Pallen M.J."/>
        </authorList>
    </citation>
    <scope>NUCLEOTIDE SEQUENCE</scope>
    <source>
        <strain evidence="9">ChiW13-3771</strain>
    </source>
</reference>
<evidence type="ECO:0000313" key="9">
    <source>
        <dbReference type="EMBL" id="HIR87644.1"/>
    </source>
</evidence>
<dbReference type="InterPro" id="IPR050388">
    <property type="entry name" value="ABC_Ni/Peptide_Import"/>
</dbReference>
<proteinExistence type="inferred from homology"/>
<keyword evidence="6 9" id="KW-0067">ATP-binding</keyword>
<evidence type="ECO:0000256" key="5">
    <source>
        <dbReference type="ARBA" id="ARBA00022741"/>
    </source>
</evidence>
<keyword evidence="7" id="KW-0472">Membrane</keyword>
<dbReference type="InterPro" id="IPR003593">
    <property type="entry name" value="AAA+_ATPase"/>
</dbReference>
<evidence type="ECO:0000256" key="7">
    <source>
        <dbReference type="ARBA" id="ARBA00023136"/>
    </source>
</evidence>
<dbReference type="GO" id="GO:0005886">
    <property type="term" value="C:plasma membrane"/>
    <property type="evidence" value="ECO:0007669"/>
    <property type="project" value="UniProtKB-SubCell"/>
</dbReference>
<comment type="subcellular location">
    <subcellularLocation>
        <location evidence="1">Cell membrane</location>
        <topology evidence="1">Peripheral membrane protein</topology>
    </subcellularLocation>
</comment>
<feature type="domain" description="ABC transporter" evidence="8">
    <location>
        <begin position="6"/>
        <end position="252"/>
    </location>
</feature>
<dbReference type="InterPro" id="IPR027417">
    <property type="entry name" value="P-loop_NTPase"/>
</dbReference>
<dbReference type="AlphaFoldDB" id="A0A9D1JC77"/>
<dbReference type="SUPFAM" id="SSF52540">
    <property type="entry name" value="P-loop containing nucleoside triphosphate hydrolases"/>
    <property type="match status" value="1"/>
</dbReference>
<comment type="caution">
    <text evidence="9">The sequence shown here is derived from an EMBL/GenBank/DDBJ whole genome shotgun (WGS) entry which is preliminary data.</text>
</comment>
<dbReference type="PANTHER" id="PTHR43297:SF2">
    <property type="entry name" value="DIPEPTIDE TRANSPORT ATP-BINDING PROTEIN DPPD"/>
    <property type="match status" value="1"/>
</dbReference>
<keyword evidence="3" id="KW-0813">Transport</keyword>
<dbReference type="SMART" id="SM00382">
    <property type="entry name" value="AAA"/>
    <property type="match status" value="1"/>
</dbReference>
<evidence type="ECO:0000259" key="8">
    <source>
        <dbReference type="PROSITE" id="PS50893"/>
    </source>
</evidence>
<evidence type="ECO:0000256" key="1">
    <source>
        <dbReference type="ARBA" id="ARBA00004202"/>
    </source>
</evidence>
<dbReference type="CDD" id="cd03257">
    <property type="entry name" value="ABC_NikE_OppD_transporters"/>
    <property type="match status" value="1"/>
</dbReference>
<evidence type="ECO:0000256" key="4">
    <source>
        <dbReference type="ARBA" id="ARBA00022475"/>
    </source>
</evidence>
<gene>
    <name evidence="9" type="ORF">IAC96_01715</name>
</gene>
<evidence type="ECO:0000256" key="3">
    <source>
        <dbReference type="ARBA" id="ARBA00022448"/>
    </source>
</evidence>
<dbReference type="Pfam" id="PF00005">
    <property type="entry name" value="ABC_tran"/>
    <property type="match status" value="1"/>
</dbReference>
<keyword evidence="4" id="KW-1003">Cell membrane</keyword>
<accession>A0A9D1JC77</accession>
<organism evidence="9 10">
    <name type="scientific">Candidatus Fimimorpha faecalis</name>
    <dbReference type="NCBI Taxonomy" id="2840824"/>
    <lineage>
        <taxon>Bacteria</taxon>
        <taxon>Bacillati</taxon>
        <taxon>Bacillota</taxon>
        <taxon>Clostridia</taxon>
        <taxon>Eubacteriales</taxon>
        <taxon>Candidatus Fimimorpha</taxon>
    </lineage>
</organism>